<dbReference type="Proteomes" id="UP001341259">
    <property type="component" value="Chromosome"/>
</dbReference>
<reference evidence="2 3" key="1">
    <citation type="submission" date="2022-10" db="EMBL/GenBank/DDBJ databases">
        <title>The complete genomes of actinobacterial strains from the NBC collection.</title>
        <authorList>
            <person name="Joergensen T.S."/>
            <person name="Alvarez Arevalo M."/>
            <person name="Sterndorff E.B."/>
            <person name="Faurdal D."/>
            <person name="Vuksanovic O."/>
            <person name="Mourched A.-S."/>
            <person name="Charusanti P."/>
            <person name="Shaw S."/>
            <person name="Blin K."/>
            <person name="Weber T."/>
        </authorList>
    </citation>
    <scope>NUCLEOTIDE SEQUENCE [LARGE SCALE GENOMIC DNA]</scope>
    <source>
        <strain evidence="2 3">NBC_00456</strain>
    </source>
</reference>
<gene>
    <name evidence="2" type="ORF">OHB29_04835</name>
</gene>
<evidence type="ECO:0000256" key="1">
    <source>
        <dbReference type="SAM" id="MobiDB-lite"/>
    </source>
</evidence>
<accession>A0ABZ1NL07</accession>
<evidence type="ECO:0000313" key="2">
    <source>
        <dbReference type="EMBL" id="WUG92408.1"/>
    </source>
</evidence>
<evidence type="ECO:0000313" key="3">
    <source>
        <dbReference type="Proteomes" id="UP001341259"/>
    </source>
</evidence>
<sequence length="49" mass="5407">MSERTQNAEPRKQSPAPTDPRVGQNPTGRPRRSSAPSRRKHARRQGGAS</sequence>
<keyword evidence="3" id="KW-1185">Reference proteome</keyword>
<protein>
    <submittedName>
        <fullName evidence="2">Uncharacterized protein</fullName>
    </submittedName>
</protein>
<feature type="region of interest" description="Disordered" evidence="1">
    <location>
        <begin position="1"/>
        <end position="49"/>
    </location>
</feature>
<proteinExistence type="predicted"/>
<dbReference type="EMBL" id="CP107906">
    <property type="protein sequence ID" value="WUG92408.1"/>
    <property type="molecule type" value="Genomic_DNA"/>
</dbReference>
<dbReference type="RefSeq" id="WP_328336831.1">
    <property type="nucleotide sequence ID" value="NZ_CP107906.1"/>
</dbReference>
<feature type="compositionally biased region" description="Basic residues" evidence="1">
    <location>
        <begin position="29"/>
        <end position="49"/>
    </location>
</feature>
<organism evidence="2 3">
    <name type="scientific">Streptomyces violaceus</name>
    <name type="common">Streptomyces venezuelae</name>
    <dbReference type="NCBI Taxonomy" id="1936"/>
    <lineage>
        <taxon>Bacteria</taxon>
        <taxon>Bacillati</taxon>
        <taxon>Actinomycetota</taxon>
        <taxon>Actinomycetes</taxon>
        <taxon>Kitasatosporales</taxon>
        <taxon>Streptomycetaceae</taxon>
        <taxon>Streptomyces</taxon>
    </lineage>
</organism>
<name>A0ABZ1NL07_STRVL</name>